<evidence type="ECO:0008006" key="4">
    <source>
        <dbReference type="Google" id="ProtNLM"/>
    </source>
</evidence>
<gene>
    <name evidence="2" type="ORF">LVIROSA_LOCUS11555</name>
</gene>
<accession>A0AAU9MC67</accession>
<dbReference type="Proteomes" id="UP001157418">
    <property type="component" value="Unassembled WGS sequence"/>
</dbReference>
<reference evidence="2 3" key="1">
    <citation type="submission" date="2022-01" db="EMBL/GenBank/DDBJ databases">
        <authorList>
            <person name="Xiong W."/>
            <person name="Schranz E."/>
        </authorList>
    </citation>
    <scope>NUCLEOTIDE SEQUENCE [LARGE SCALE GENOMIC DNA]</scope>
</reference>
<comment type="caution">
    <text evidence="2">The sequence shown here is derived from an EMBL/GenBank/DDBJ whole genome shotgun (WGS) entry which is preliminary data.</text>
</comment>
<protein>
    <recommendedName>
        <fullName evidence="4">DUF4283 domain-containing protein</fullName>
    </recommendedName>
</protein>
<dbReference type="EMBL" id="CAKMRJ010001532">
    <property type="protein sequence ID" value="CAH1424345.1"/>
    <property type="molecule type" value="Genomic_DNA"/>
</dbReference>
<feature type="compositionally biased region" description="Polar residues" evidence="1">
    <location>
        <begin position="455"/>
        <end position="465"/>
    </location>
</feature>
<evidence type="ECO:0000313" key="3">
    <source>
        <dbReference type="Proteomes" id="UP001157418"/>
    </source>
</evidence>
<feature type="region of interest" description="Disordered" evidence="1">
    <location>
        <begin position="413"/>
        <end position="513"/>
    </location>
</feature>
<organism evidence="2 3">
    <name type="scientific">Lactuca virosa</name>
    <dbReference type="NCBI Taxonomy" id="75947"/>
    <lineage>
        <taxon>Eukaryota</taxon>
        <taxon>Viridiplantae</taxon>
        <taxon>Streptophyta</taxon>
        <taxon>Embryophyta</taxon>
        <taxon>Tracheophyta</taxon>
        <taxon>Spermatophyta</taxon>
        <taxon>Magnoliopsida</taxon>
        <taxon>eudicotyledons</taxon>
        <taxon>Gunneridae</taxon>
        <taxon>Pentapetalae</taxon>
        <taxon>asterids</taxon>
        <taxon>campanulids</taxon>
        <taxon>Asterales</taxon>
        <taxon>Asteraceae</taxon>
        <taxon>Cichorioideae</taxon>
        <taxon>Cichorieae</taxon>
        <taxon>Lactucinae</taxon>
        <taxon>Lactuca</taxon>
    </lineage>
</organism>
<sequence>MGVTLLDRRRSPQRSTDNLHHRCYHYNIIQLLILDARSKEADQTDKASEMNRRRMHHFRHCVYYAGSGYHALSLFKADRHPRVVKRYGVFKPLRPPVRQPIHAGQQRDSRTFAEVARGNQNLVGATNNPIITLSSIHELNDWVAKDVLVGEAKCFDSLCNFPSLVALEGYDVVETKYLGGMQILIKFKSDGAARIFKSNKSKWLRWFSWVEPYGKKCARYERIAWLKITGIPFLAWDESNFTAIAGNFGKVLVNASPVWNCSDVSHGNVCILTAIQMRINEVLETTVSGSVLGSSDEEDDGDGVSYTWHQDGMDLEDGEIEIDRNLNCDRGGGSPIAPAVPIDGGTDETIQSTNVLEVDESQKIKEGCTNRLSAMVDSHAGINYPHNKSSDLGMNLNEAGRRSDDLVIEEDSYIGPCQPEPNSLPGSNKASSSPDFELGDSALKRRRTKFKKASKNQGEMPQSSIPLADQHSSDKLLDKNPLSSIDLNRCDSPSHTSGINGRNTGSPSHSSSYSTGLLHTVDVGNQVGFQVEMGSHALLDVVNGGGVKRVSS</sequence>
<feature type="compositionally biased region" description="Polar residues" evidence="1">
    <location>
        <begin position="481"/>
        <end position="505"/>
    </location>
</feature>
<name>A0AAU9MC67_9ASTR</name>
<feature type="compositionally biased region" description="Basic residues" evidence="1">
    <location>
        <begin position="444"/>
        <end position="454"/>
    </location>
</feature>
<evidence type="ECO:0000313" key="2">
    <source>
        <dbReference type="EMBL" id="CAH1424345.1"/>
    </source>
</evidence>
<proteinExistence type="predicted"/>
<keyword evidence="3" id="KW-1185">Reference proteome</keyword>
<evidence type="ECO:0000256" key="1">
    <source>
        <dbReference type="SAM" id="MobiDB-lite"/>
    </source>
</evidence>
<feature type="compositionally biased region" description="Polar residues" evidence="1">
    <location>
        <begin position="420"/>
        <end position="434"/>
    </location>
</feature>
<dbReference type="AlphaFoldDB" id="A0AAU9MC67"/>